<evidence type="ECO:0000313" key="2">
    <source>
        <dbReference type="EMBL" id="MPM50822.1"/>
    </source>
</evidence>
<protein>
    <submittedName>
        <fullName evidence="2">Uncharacterized protein</fullName>
    </submittedName>
</protein>
<evidence type="ECO:0000256" key="1">
    <source>
        <dbReference type="SAM" id="MobiDB-lite"/>
    </source>
</evidence>
<dbReference type="EMBL" id="VSSQ01013144">
    <property type="protein sequence ID" value="MPM50822.1"/>
    <property type="molecule type" value="Genomic_DNA"/>
</dbReference>
<reference evidence="2" key="1">
    <citation type="submission" date="2019-08" db="EMBL/GenBank/DDBJ databases">
        <authorList>
            <person name="Kucharzyk K."/>
            <person name="Murdoch R.W."/>
            <person name="Higgins S."/>
            <person name="Loffler F."/>
        </authorList>
    </citation>
    <scope>NUCLEOTIDE SEQUENCE</scope>
</reference>
<proteinExistence type="predicted"/>
<gene>
    <name evidence="2" type="ORF">SDC9_97566</name>
</gene>
<comment type="caution">
    <text evidence="2">The sequence shown here is derived from an EMBL/GenBank/DDBJ whole genome shotgun (WGS) entry which is preliminary data.</text>
</comment>
<accession>A0A645AC95</accession>
<name>A0A645AC95_9ZZZZ</name>
<dbReference type="AntiFam" id="ANF00083">
    <property type="entry name" value="Shadow ORF (opposite leuS)"/>
</dbReference>
<sequence length="201" mass="21272">MDVHFDGIVFRGQTEGVEPDGEQNVIPLHPLFAADDVHGGIGPGMANVQSLPRGVGKLDQAVELRPGHVAVDSGEGLFLQPLCLPFLFDAGKIIFHFTRPFLSGFCPGRANAKNAPLTAAVRGVVTRYHPDSAAGRPDGPLGSRKSAGLGHRRLPRTSTRPLGPSACNGAVRPALLRFRRKTPGAVIHEHVSTGSHQPPAL</sequence>
<feature type="region of interest" description="Disordered" evidence="1">
    <location>
        <begin position="130"/>
        <end position="166"/>
    </location>
</feature>
<organism evidence="2">
    <name type="scientific">bioreactor metagenome</name>
    <dbReference type="NCBI Taxonomy" id="1076179"/>
    <lineage>
        <taxon>unclassified sequences</taxon>
        <taxon>metagenomes</taxon>
        <taxon>ecological metagenomes</taxon>
    </lineage>
</organism>
<dbReference type="AlphaFoldDB" id="A0A645AC95"/>